<keyword evidence="1" id="KW-0812">Transmembrane</keyword>
<keyword evidence="1" id="KW-1133">Transmembrane helix</keyword>
<sequence>MLRYLPGILLLQCATAAIIWFMPQPIKPEIWVGITLAVVLLGIFVSLWFSSLAKNATQQAVNKVKLDFAKEREQYQVKAERAKTKLVEKTQKQIASEARKTQGKANIKVGGAFAAAVGAGILMLIIELLTFGLMTLTTAAGAMGGYLVRSKKAHREMTDRLPKTIEVTEKSRTLPISNIFKKSLPNDKKS</sequence>
<gene>
    <name evidence="2" type="ORF">DKT75_09035</name>
</gene>
<evidence type="ECO:0000313" key="3">
    <source>
        <dbReference type="Proteomes" id="UP000245506"/>
    </source>
</evidence>
<evidence type="ECO:0000256" key="1">
    <source>
        <dbReference type="SAM" id="Phobius"/>
    </source>
</evidence>
<dbReference type="RefSeq" id="WP_109823102.1">
    <property type="nucleotide sequence ID" value="NZ_QGKL01000028.1"/>
</dbReference>
<organism evidence="2 3">
    <name type="scientific">Leucothrix arctica</name>
    <dbReference type="NCBI Taxonomy" id="1481894"/>
    <lineage>
        <taxon>Bacteria</taxon>
        <taxon>Pseudomonadati</taxon>
        <taxon>Pseudomonadota</taxon>
        <taxon>Gammaproteobacteria</taxon>
        <taxon>Thiotrichales</taxon>
        <taxon>Thiotrichaceae</taxon>
        <taxon>Leucothrix</taxon>
    </lineage>
</organism>
<dbReference type="Proteomes" id="UP000245506">
    <property type="component" value="Unassembled WGS sequence"/>
</dbReference>
<feature type="transmembrane region" description="Helical" evidence="1">
    <location>
        <begin position="7"/>
        <end position="24"/>
    </location>
</feature>
<proteinExistence type="predicted"/>
<dbReference type="OrthoDB" id="5625002at2"/>
<feature type="transmembrane region" description="Helical" evidence="1">
    <location>
        <begin position="131"/>
        <end position="148"/>
    </location>
</feature>
<comment type="caution">
    <text evidence="2">The sequence shown here is derived from an EMBL/GenBank/DDBJ whole genome shotgun (WGS) entry which is preliminary data.</text>
</comment>
<dbReference type="EMBL" id="QGKL01000028">
    <property type="protein sequence ID" value="PWQ96521.1"/>
    <property type="molecule type" value="Genomic_DNA"/>
</dbReference>
<name>A0A317CEJ7_9GAMM</name>
<keyword evidence="1" id="KW-0472">Membrane</keyword>
<protein>
    <submittedName>
        <fullName evidence="2">Uncharacterized protein</fullName>
    </submittedName>
</protein>
<dbReference type="AlphaFoldDB" id="A0A317CEJ7"/>
<feature type="transmembrane region" description="Helical" evidence="1">
    <location>
        <begin position="105"/>
        <end position="125"/>
    </location>
</feature>
<accession>A0A317CEJ7</accession>
<keyword evidence="3" id="KW-1185">Reference proteome</keyword>
<evidence type="ECO:0000313" key="2">
    <source>
        <dbReference type="EMBL" id="PWQ96521.1"/>
    </source>
</evidence>
<reference evidence="2 3" key="1">
    <citation type="submission" date="2018-05" db="EMBL/GenBank/DDBJ databases">
        <title>Leucothrix arctica sp. nov., isolated from Arctic seawater.</title>
        <authorList>
            <person name="Choi A."/>
            <person name="Baek K."/>
        </authorList>
    </citation>
    <scope>NUCLEOTIDE SEQUENCE [LARGE SCALE GENOMIC DNA]</scope>
    <source>
        <strain evidence="2 3">IMCC9719</strain>
    </source>
</reference>
<feature type="transmembrane region" description="Helical" evidence="1">
    <location>
        <begin position="30"/>
        <end position="49"/>
    </location>
</feature>